<keyword evidence="9" id="KW-1185">Reference proteome</keyword>
<dbReference type="EMBL" id="CP024870">
    <property type="protein sequence ID" value="ATX70685.1"/>
    <property type="molecule type" value="Genomic_DNA"/>
</dbReference>
<dbReference type="CDD" id="cd03278">
    <property type="entry name" value="ABC_SMC_barmotin"/>
    <property type="match status" value="1"/>
</dbReference>
<feature type="domain" description="SMC hinge" evidence="7">
    <location>
        <begin position="417"/>
        <end position="536"/>
    </location>
</feature>
<dbReference type="InterPro" id="IPR024704">
    <property type="entry name" value="SMC"/>
</dbReference>
<dbReference type="GO" id="GO:0007062">
    <property type="term" value="P:sister chromatid cohesion"/>
    <property type="evidence" value="ECO:0007669"/>
    <property type="project" value="InterPro"/>
</dbReference>
<feature type="binding site" evidence="6">
    <location>
        <begin position="33"/>
        <end position="40"/>
    </location>
    <ligand>
        <name>ATP</name>
        <dbReference type="ChEBI" id="CHEBI:30616"/>
    </ligand>
</feature>
<dbReference type="GO" id="GO:0005694">
    <property type="term" value="C:chromosome"/>
    <property type="evidence" value="ECO:0007669"/>
    <property type="project" value="InterPro"/>
</dbReference>
<dbReference type="GO" id="GO:0005737">
    <property type="term" value="C:cytoplasm"/>
    <property type="evidence" value="ECO:0007669"/>
    <property type="project" value="UniProtKB-SubCell"/>
</dbReference>
<evidence type="ECO:0000256" key="3">
    <source>
        <dbReference type="ARBA" id="ARBA00022840"/>
    </source>
</evidence>
<proteinExistence type="inferred from homology"/>
<evidence type="ECO:0000313" key="9">
    <source>
        <dbReference type="Proteomes" id="UP000231179"/>
    </source>
</evidence>
<accession>A0A2K8KG83</accession>
<organism evidence="8 9">
    <name type="scientific">Spiroplasma clarkii</name>
    <dbReference type="NCBI Taxonomy" id="2139"/>
    <lineage>
        <taxon>Bacteria</taxon>
        <taxon>Bacillati</taxon>
        <taxon>Mycoplasmatota</taxon>
        <taxon>Mollicutes</taxon>
        <taxon>Entomoplasmatales</taxon>
        <taxon>Spiroplasmataceae</taxon>
        <taxon>Spiroplasma</taxon>
    </lineage>
</organism>
<reference evidence="8 9" key="1">
    <citation type="submission" date="2017-11" db="EMBL/GenBank/DDBJ databases">
        <title>Complete genome sequence of Spiroplasma clarkii CN-5 (DSM 19994).</title>
        <authorList>
            <person name="Tsai Y.-M."/>
            <person name="Chang A."/>
            <person name="Lo W.-S."/>
            <person name="Kuo C.-H."/>
        </authorList>
    </citation>
    <scope>NUCLEOTIDE SEQUENCE [LARGE SCALE GENOMIC DNA]</scope>
    <source>
        <strain evidence="8 9">CN-5</strain>
    </source>
</reference>
<dbReference type="Gene3D" id="3.40.50.300">
    <property type="entry name" value="P-loop containing nucleotide triphosphate hydrolases"/>
    <property type="match status" value="2"/>
</dbReference>
<keyword evidence="1 6" id="KW-0963">Cytoplasm</keyword>
<comment type="subcellular location">
    <subcellularLocation>
        <location evidence="6">Cytoplasm</location>
    </subcellularLocation>
</comment>
<evidence type="ECO:0000256" key="4">
    <source>
        <dbReference type="ARBA" id="ARBA00023054"/>
    </source>
</evidence>
<dbReference type="GO" id="GO:0007059">
    <property type="term" value="P:chromosome segregation"/>
    <property type="evidence" value="ECO:0007669"/>
    <property type="project" value="UniProtKB-UniRule"/>
</dbReference>
<protein>
    <recommendedName>
        <fullName evidence="6">Chromosome partition protein Smc</fullName>
    </recommendedName>
</protein>
<keyword evidence="5 6" id="KW-0238">DNA-binding</keyword>
<dbReference type="GO" id="GO:0016887">
    <property type="term" value="F:ATP hydrolysis activity"/>
    <property type="evidence" value="ECO:0007669"/>
    <property type="project" value="InterPro"/>
</dbReference>
<dbReference type="Pfam" id="PF02463">
    <property type="entry name" value="SMC_N"/>
    <property type="match status" value="1"/>
</dbReference>
<feature type="coiled-coil region" evidence="6">
    <location>
        <begin position="570"/>
        <end position="646"/>
    </location>
</feature>
<name>A0A2K8KG83_9MOLU</name>
<dbReference type="PIRSF" id="PIRSF005719">
    <property type="entry name" value="SMC"/>
    <property type="match status" value="1"/>
</dbReference>
<keyword evidence="4 6" id="KW-0175">Coiled coil</keyword>
<evidence type="ECO:0000256" key="5">
    <source>
        <dbReference type="ARBA" id="ARBA00023125"/>
    </source>
</evidence>
<evidence type="ECO:0000256" key="2">
    <source>
        <dbReference type="ARBA" id="ARBA00022741"/>
    </source>
</evidence>
<comment type="similarity">
    <text evidence="6">Belongs to the SMC family.</text>
</comment>
<dbReference type="RefSeq" id="WP_100254246.1">
    <property type="nucleotide sequence ID" value="NZ_CP024870.1"/>
</dbReference>
<dbReference type="GO" id="GO:0003677">
    <property type="term" value="F:DNA binding"/>
    <property type="evidence" value="ECO:0007669"/>
    <property type="project" value="UniProtKB-UniRule"/>
</dbReference>
<evidence type="ECO:0000256" key="6">
    <source>
        <dbReference type="HAMAP-Rule" id="MF_01894"/>
    </source>
</evidence>
<dbReference type="HAMAP" id="MF_01894">
    <property type="entry name" value="Smc_prok"/>
    <property type="match status" value="1"/>
</dbReference>
<dbReference type="PANTHER" id="PTHR43977">
    <property type="entry name" value="STRUCTURAL MAINTENANCE OF CHROMOSOMES PROTEIN 3"/>
    <property type="match status" value="1"/>
</dbReference>
<dbReference type="SUPFAM" id="SSF75553">
    <property type="entry name" value="Smc hinge domain"/>
    <property type="match status" value="1"/>
</dbReference>
<dbReference type="GO" id="GO:0005524">
    <property type="term" value="F:ATP binding"/>
    <property type="evidence" value="ECO:0007669"/>
    <property type="project" value="UniProtKB-UniRule"/>
</dbReference>
<keyword evidence="3 6" id="KW-0067">ATP-binding</keyword>
<sequence>MIFLKRIEAYGFKSFAESTVLNFDYAMTGIVGPNGSGKSNINDAIMWALGEQSSKSLRGDSMEDIVFSGSSDRKWLNMAEVTLVFDNSKRAFSSLEFNEVSITRKYFKTTKESEYYINGARVRLKDVQDVALETGLTKSSLAIISQGSISNFVESSPEQRRKLFDEAAGVARYKKRKDEALRKLIRSQENLDRLNDIINEIERKLPSLKRQSKKAIEFQQKFDELKSIEVAILVKDIQLYKTKIEELNESKVDLKTKISSIERTIQAKSHEFNQISSSGFAHDKELTDLNKEYTKVVDELAQLKVDKISLEGQKSKAEVDDKEFRVSELKGKARELEIKLDAEEQKLSKLLADKGERKKQLDQYSHERYEINTKLDGIRKELAKIESNLEVLASKKHSYEGLFEGVKTVLENRSVLPGIIGTVQELVQVNEDHKVAVATALQNAFQNIVAKTAMDVKKAIDFLKTNKAGSATFLPLDTIKPNFIPNEMRFAIQKSAGFIGFGNEVVKIDKKYQTVLDFLLATNVIVKTYEEALEIAKLTNYRYHIITLEGERIAPYGAITGGSKKNRNNLFSESNKIKELENKKVQLDSEETKLVAEVSSISEQIELYREASSEIQSAIGASKQASDQIERELKEVKAEFQILTGKELDGEEQSFKSIDEQIIAVIKQISAKETTKEEIDQKMNVLRSLKEGSSEKVTKLNLSISEDRRMAQALKDEYGKLNTNAVLLTEKQRSASERLVQNYNLTFEAANQLEQANVDNEQETRERINILRNEIKALGNVNVEAIAEYEEENERYQNYVTQSGDVVAAIKNLKTVITDMDVEMVEQFKKIIKDVNQALPNTFATLFSGGTASIIYTNPDDILNSGIDIKISPPGKKISNLNLLSGGEKSMVALSVLFSILKVKPIPLVILDEVEAPLDIANVERFAKYLKSFTKETQFMIVTHRMGTMENCDILFGATMQQKGVTKLVQVKLIEAKKMTNAN</sequence>
<gene>
    <name evidence="6 8" type="primary">smc</name>
    <name evidence="8" type="ORF">SCLAR_v1c03550</name>
</gene>
<dbReference type="Gene3D" id="1.20.1060.20">
    <property type="match status" value="1"/>
</dbReference>
<comment type="subunit">
    <text evidence="6">Homodimer.</text>
</comment>
<comment type="function">
    <text evidence="6">Required for chromosome condensation and partitioning.</text>
</comment>
<dbReference type="InterPro" id="IPR027417">
    <property type="entry name" value="P-loop_NTPase"/>
</dbReference>
<keyword evidence="2 6" id="KW-0547">Nucleotide-binding</keyword>
<dbReference type="AlphaFoldDB" id="A0A2K8KG83"/>
<dbReference type="InterPro" id="IPR003395">
    <property type="entry name" value="RecF/RecN/SMC_N"/>
</dbReference>
<dbReference type="SUPFAM" id="SSF52540">
    <property type="entry name" value="P-loop containing nucleoside triphosphate hydrolases"/>
    <property type="match status" value="1"/>
</dbReference>
<dbReference type="GO" id="GO:0006260">
    <property type="term" value="P:DNA replication"/>
    <property type="evidence" value="ECO:0007669"/>
    <property type="project" value="UniProtKB-UniRule"/>
</dbReference>
<comment type="domain">
    <text evidence="6">Contains large globular domains required for ATP hydrolysis at each terminus and a third globular domain forming a flexible hinge near the middle of the molecule. These domains are separated by coiled-coil structures.</text>
</comment>
<dbReference type="InterPro" id="IPR011890">
    <property type="entry name" value="SMC_prok"/>
</dbReference>
<evidence type="ECO:0000313" key="8">
    <source>
        <dbReference type="EMBL" id="ATX70685.1"/>
    </source>
</evidence>
<dbReference type="InterPro" id="IPR010935">
    <property type="entry name" value="SMC_hinge"/>
</dbReference>
<dbReference type="Gene3D" id="3.30.70.1620">
    <property type="match status" value="1"/>
</dbReference>
<dbReference type="GO" id="GO:0030261">
    <property type="term" value="P:chromosome condensation"/>
    <property type="evidence" value="ECO:0007669"/>
    <property type="project" value="InterPro"/>
</dbReference>
<evidence type="ECO:0000259" key="7">
    <source>
        <dbReference type="SMART" id="SM00968"/>
    </source>
</evidence>
<evidence type="ECO:0000256" key="1">
    <source>
        <dbReference type="ARBA" id="ARBA00022490"/>
    </source>
</evidence>
<dbReference type="Proteomes" id="UP000231179">
    <property type="component" value="Chromosome"/>
</dbReference>
<dbReference type="InterPro" id="IPR036277">
    <property type="entry name" value="SMC_hinge_sf"/>
</dbReference>
<dbReference type="SMART" id="SM00968">
    <property type="entry name" value="SMC_hinge"/>
    <property type="match status" value="1"/>
</dbReference>
<dbReference type="Pfam" id="PF06470">
    <property type="entry name" value="SMC_hinge"/>
    <property type="match status" value="1"/>
</dbReference>
<feature type="coiled-coil region" evidence="6">
    <location>
        <begin position="170"/>
        <end position="395"/>
    </location>
</feature>